<dbReference type="InterPro" id="IPR010730">
    <property type="entry name" value="HET"/>
</dbReference>
<proteinExistence type="predicted"/>
<reference evidence="3" key="1">
    <citation type="submission" date="2022-07" db="EMBL/GenBank/DDBJ databases">
        <title>Fungi with potential for degradation of polypropylene.</title>
        <authorList>
            <person name="Gostincar C."/>
        </authorList>
    </citation>
    <scope>NUCLEOTIDE SEQUENCE</scope>
    <source>
        <strain evidence="3">EXF-13287</strain>
    </source>
</reference>
<keyword evidence="4" id="KW-1185">Reference proteome</keyword>
<dbReference type="Pfam" id="PF06985">
    <property type="entry name" value="HET"/>
    <property type="match status" value="1"/>
</dbReference>
<feature type="region of interest" description="Disordered" evidence="1">
    <location>
        <begin position="170"/>
        <end position="189"/>
    </location>
</feature>
<dbReference type="PANTHER" id="PTHR24148:SF73">
    <property type="entry name" value="HET DOMAIN PROTEIN (AFU_ORTHOLOGUE AFUA_8G01020)"/>
    <property type="match status" value="1"/>
</dbReference>
<feature type="domain" description="Heterokaryon incompatibility" evidence="2">
    <location>
        <begin position="53"/>
        <end position="152"/>
    </location>
</feature>
<evidence type="ECO:0000313" key="4">
    <source>
        <dbReference type="Proteomes" id="UP001174691"/>
    </source>
</evidence>
<dbReference type="EMBL" id="JANBVN010000168">
    <property type="protein sequence ID" value="KAJ9136965.1"/>
    <property type="molecule type" value="Genomic_DNA"/>
</dbReference>
<gene>
    <name evidence="3" type="ORF">NKR19_g8389</name>
</gene>
<evidence type="ECO:0000259" key="2">
    <source>
        <dbReference type="Pfam" id="PF06985"/>
    </source>
</evidence>
<dbReference type="InterPro" id="IPR052895">
    <property type="entry name" value="HetReg/Transcr_Mod"/>
</dbReference>
<dbReference type="AlphaFoldDB" id="A0AA38RFN2"/>
<organism evidence="3 4">
    <name type="scientific">Coniochaeta hoffmannii</name>
    <dbReference type="NCBI Taxonomy" id="91930"/>
    <lineage>
        <taxon>Eukaryota</taxon>
        <taxon>Fungi</taxon>
        <taxon>Dikarya</taxon>
        <taxon>Ascomycota</taxon>
        <taxon>Pezizomycotina</taxon>
        <taxon>Sordariomycetes</taxon>
        <taxon>Sordariomycetidae</taxon>
        <taxon>Coniochaetales</taxon>
        <taxon>Coniochaetaceae</taxon>
        <taxon>Coniochaeta</taxon>
    </lineage>
</organism>
<accession>A0AA38RFN2</accession>
<evidence type="ECO:0000256" key="1">
    <source>
        <dbReference type="SAM" id="MobiDB-lite"/>
    </source>
</evidence>
<dbReference type="PANTHER" id="PTHR24148">
    <property type="entry name" value="ANKYRIN REPEAT DOMAIN-CONTAINING PROTEIN 39 HOMOLOG-RELATED"/>
    <property type="match status" value="1"/>
</dbReference>
<protein>
    <recommendedName>
        <fullName evidence="2">Heterokaryon incompatibility domain-containing protein</fullName>
    </recommendedName>
</protein>
<dbReference type="Proteomes" id="UP001174691">
    <property type="component" value="Unassembled WGS sequence"/>
</dbReference>
<evidence type="ECO:0000313" key="3">
    <source>
        <dbReference type="EMBL" id="KAJ9136965.1"/>
    </source>
</evidence>
<comment type="caution">
    <text evidence="3">The sequence shown here is derived from an EMBL/GenBank/DDBJ whole genome shotgun (WGS) entry which is preliminary data.</text>
</comment>
<name>A0AA38RFN2_9PEZI</name>
<sequence length="189" mass="20861">MDTRRTFAYRPLTEPDAIRLLVLEPAPDDRDALRGTLLHTILALCDYELIEPYTTLSYVWGPSAETGTIYLSGHAVTITATLASALCRLRDETRPRRIWADALCIDQSTIPERSQQVTLMGIIYGVATHTVIYLGPSTPEFDLVLRSAPRASSGHILLWIKPHETLSCRPPSRASSPDHGSVVYGSSKS</sequence>